<dbReference type="InterPro" id="IPR011547">
    <property type="entry name" value="SLC26A/SulP_dom"/>
</dbReference>
<sequence>MDSSGNSPIFSFQECEDMAILGDSCDENENACEGYYDRVPKNQCIFDEEFGLLRHTTRKTFAKNKLSKMRLAKEHCHPRFVLDFLPILKWLPRYNIKQNLINDIIGGLTVGIMHIPQGMAYSSLAGARPVNGLYTSLFPALFYMIFGTSRHASLGVFAVVSLMAGSCNLRVSNILESKASNGSLIGDLDDDIRMDTSIAILTSLTLCVGLIQIAMALLRLDFLTALLSDQIITGFTTGAAVHVFTAQLNKILGVALPRRSGAGKLIFVYKDLFSSVIAGYANWFTFAISMATIITLFLVKTYVDPLIRKKCRIPVPYDLFVMIVGTIVSALLNLRERFNVKVIGYIPTGMPTPSLPDVSLFGYVLGDALAIAIVSLVVTVSMGKLFAKKHNYEIDVRQEFYAMGFMEALTSLFPVWPSSTALARTLVYEAAGTKTQLATVFSSALLLAVIFFIGPFVEVLPVCFMSCIIIVALKGMFMQLKNIKILWRMSKSDCAIFVVSFAATVLYDVIEGLMIGVCFAAALLVFAILNAKVVEIGRLSHNEGQSYFQPIEKYRDAAISEGICCVRFSAPLVYINAEHFKKNIEEIVRLPALERRRREDENEREKSLRSSRHESGTTLRSIKIIPPESLEKKPSLASTKHEPIRVRAVVIDLSTVPHIDVTGAKCLIEIFNEQQSKDVNVLCAAAPLEVLERLQCVLDTNNTDILTHFYPSIDDALNNIDSRPPAKS</sequence>
<evidence type="ECO:0000256" key="3">
    <source>
        <dbReference type="ARBA" id="ARBA00022989"/>
    </source>
</evidence>
<evidence type="ECO:0000256" key="1">
    <source>
        <dbReference type="ARBA" id="ARBA00004141"/>
    </source>
</evidence>
<dbReference type="InterPro" id="IPR002645">
    <property type="entry name" value="STAS_dom"/>
</dbReference>
<evidence type="ECO:0000313" key="7">
    <source>
        <dbReference type="EMBL" id="EYC23113.1"/>
    </source>
</evidence>
<comment type="subcellular location">
    <subcellularLocation>
        <location evidence="1">Membrane</location>
        <topology evidence="1">Multi-pass membrane protein</topology>
    </subcellularLocation>
</comment>
<keyword evidence="8" id="KW-1185">Reference proteome</keyword>
<accession>A0A016V8S0</accession>
<feature type="transmembrane region" description="Helical" evidence="5">
    <location>
        <begin position="444"/>
        <end position="473"/>
    </location>
</feature>
<proteinExistence type="predicted"/>
<dbReference type="STRING" id="53326.A0A016V8S0"/>
<feature type="transmembrane region" description="Helical" evidence="5">
    <location>
        <begin position="513"/>
        <end position="531"/>
    </location>
</feature>
<evidence type="ECO:0000259" key="6">
    <source>
        <dbReference type="PROSITE" id="PS50801"/>
    </source>
</evidence>
<evidence type="ECO:0000313" key="8">
    <source>
        <dbReference type="Proteomes" id="UP000024635"/>
    </source>
</evidence>
<evidence type="ECO:0000256" key="4">
    <source>
        <dbReference type="ARBA" id="ARBA00023136"/>
    </source>
</evidence>
<dbReference type="AlphaFoldDB" id="A0A016V8S0"/>
<dbReference type="GO" id="GO:0055085">
    <property type="term" value="P:transmembrane transport"/>
    <property type="evidence" value="ECO:0007669"/>
    <property type="project" value="InterPro"/>
</dbReference>
<keyword evidence="3 5" id="KW-1133">Transmembrane helix</keyword>
<dbReference type="EMBL" id="JARK01001352">
    <property type="protein sequence ID" value="EYC23113.1"/>
    <property type="molecule type" value="Genomic_DNA"/>
</dbReference>
<evidence type="ECO:0000256" key="5">
    <source>
        <dbReference type="SAM" id="Phobius"/>
    </source>
</evidence>
<dbReference type="Pfam" id="PF00916">
    <property type="entry name" value="Sulfate_transp"/>
    <property type="match status" value="1"/>
</dbReference>
<dbReference type="Proteomes" id="UP000024635">
    <property type="component" value="Unassembled WGS sequence"/>
</dbReference>
<comment type="caution">
    <text evidence="7">The sequence shown here is derived from an EMBL/GenBank/DDBJ whole genome shotgun (WGS) entry which is preliminary data.</text>
</comment>
<feature type="transmembrane region" description="Helical" evidence="5">
    <location>
        <begin position="360"/>
        <end position="380"/>
    </location>
</feature>
<feature type="transmembrane region" description="Helical" evidence="5">
    <location>
        <begin position="315"/>
        <end position="334"/>
    </location>
</feature>
<organism evidence="7 8">
    <name type="scientific">Ancylostoma ceylanicum</name>
    <dbReference type="NCBI Taxonomy" id="53326"/>
    <lineage>
        <taxon>Eukaryota</taxon>
        <taxon>Metazoa</taxon>
        <taxon>Ecdysozoa</taxon>
        <taxon>Nematoda</taxon>
        <taxon>Chromadorea</taxon>
        <taxon>Rhabditida</taxon>
        <taxon>Rhabditina</taxon>
        <taxon>Rhabditomorpha</taxon>
        <taxon>Strongyloidea</taxon>
        <taxon>Ancylostomatidae</taxon>
        <taxon>Ancylostomatinae</taxon>
        <taxon>Ancylostoma</taxon>
    </lineage>
</organism>
<dbReference type="PANTHER" id="PTHR11814">
    <property type="entry name" value="SULFATE TRANSPORTER"/>
    <property type="match status" value="1"/>
</dbReference>
<keyword evidence="2 5" id="KW-0812">Transmembrane</keyword>
<dbReference type="GO" id="GO:0016020">
    <property type="term" value="C:membrane"/>
    <property type="evidence" value="ECO:0007669"/>
    <property type="project" value="UniProtKB-SubCell"/>
</dbReference>
<dbReference type="Gene3D" id="3.30.750.24">
    <property type="entry name" value="STAS domain"/>
    <property type="match status" value="1"/>
</dbReference>
<evidence type="ECO:0000256" key="2">
    <source>
        <dbReference type="ARBA" id="ARBA00022692"/>
    </source>
</evidence>
<reference evidence="8" key="1">
    <citation type="journal article" date="2015" name="Nat. Genet.">
        <title>The genome and transcriptome of the zoonotic hookworm Ancylostoma ceylanicum identify infection-specific gene families.</title>
        <authorList>
            <person name="Schwarz E.M."/>
            <person name="Hu Y."/>
            <person name="Antoshechkin I."/>
            <person name="Miller M.M."/>
            <person name="Sternberg P.W."/>
            <person name="Aroian R.V."/>
        </authorList>
    </citation>
    <scope>NUCLEOTIDE SEQUENCE</scope>
    <source>
        <strain evidence="8">HY135</strain>
    </source>
</reference>
<name>A0A016V8S0_9BILA</name>
<dbReference type="CDD" id="cd07042">
    <property type="entry name" value="STAS_SulP_like_sulfate_transporter"/>
    <property type="match status" value="1"/>
</dbReference>
<dbReference type="PROSITE" id="PS50801">
    <property type="entry name" value="STAS"/>
    <property type="match status" value="1"/>
</dbReference>
<dbReference type="NCBIfam" id="TIGR00815">
    <property type="entry name" value="sulP"/>
    <property type="match status" value="1"/>
</dbReference>
<feature type="transmembrane region" description="Helical" evidence="5">
    <location>
        <begin position="280"/>
        <end position="303"/>
    </location>
</feature>
<protein>
    <recommendedName>
        <fullName evidence="6">STAS domain-containing protein</fullName>
    </recommendedName>
</protein>
<dbReference type="InterPro" id="IPR001902">
    <property type="entry name" value="SLC26A/SulP_fam"/>
</dbReference>
<dbReference type="OrthoDB" id="288203at2759"/>
<keyword evidence="4 5" id="KW-0472">Membrane</keyword>
<feature type="transmembrane region" description="Helical" evidence="5">
    <location>
        <begin position="400"/>
        <end position="416"/>
    </location>
</feature>
<dbReference type="SUPFAM" id="SSF52091">
    <property type="entry name" value="SpoIIaa-like"/>
    <property type="match status" value="1"/>
</dbReference>
<dbReference type="Pfam" id="PF01740">
    <property type="entry name" value="STAS"/>
    <property type="match status" value="1"/>
</dbReference>
<gene>
    <name evidence="7" type="primary">Acey_s0016.g3130</name>
    <name evidence="7" type="synonym">Acey-sulp-7</name>
    <name evidence="7" type="ORF">Y032_0016g3130</name>
</gene>
<feature type="transmembrane region" description="Helical" evidence="5">
    <location>
        <begin position="152"/>
        <end position="171"/>
    </location>
</feature>
<feature type="transmembrane region" description="Helical" evidence="5">
    <location>
        <begin position="198"/>
        <end position="218"/>
    </location>
</feature>
<dbReference type="InterPro" id="IPR036513">
    <property type="entry name" value="STAS_dom_sf"/>
</dbReference>
<feature type="domain" description="STAS" evidence="6">
    <location>
        <begin position="553"/>
        <end position="720"/>
    </location>
</feature>